<evidence type="ECO:0000256" key="1">
    <source>
        <dbReference type="ARBA" id="ARBA00023013"/>
    </source>
</evidence>
<evidence type="ECO:0000313" key="3">
    <source>
        <dbReference type="EMBL" id="OAY38922.1"/>
    </source>
</evidence>
<comment type="caution">
    <text evidence="3">The sequence shown here is derived from an EMBL/GenBank/DDBJ whole genome shotgun (WGS) entry which is preliminary data.</text>
</comment>
<dbReference type="PANTHER" id="PTHR33142:SF13">
    <property type="entry name" value="CYCLIN-DEPENDENT PROTEIN KINASE INHIBITOR SMR1"/>
    <property type="match status" value="1"/>
</dbReference>
<dbReference type="InterPro" id="IPR040389">
    <property type="entry name" value="SMR"/>
</dbReference>
<name>A0A2C9V3I1_MANES</name>
<dbReference type="AlphaFoldDB" id="A0A2C9V3I1"/>
<dbReference type="GO" id="GO:0004860">
    <property type="term" value="F:protein kinase inhibitor activity"/>
    <property type="evidence" value="ECO:0007669"/>
    <property type="project" value="UniProtKB-KW"/>
</dbReference>
<dbReference type="GO" id="GO:0032875">
    <property type="term" value="P:regulation of DNA endoreduplication"/>
    <property type="evidence" value="ECO:0007669"/>
    <property type="project" value="InterPro"/>
</dbReference>
<sequence length="114" mass="12727">MSTDLELGQDLPGIKVPLIEIQTLGTCSSSKEVVDPITQQENAEECCRTPTSEEHKIPAILQCPPAPRKPKRRTVLCKRKLSEFEFLNCQEVESLFRSSSEVVAVAKKRLCPSE</sequence>
<accession>A0A2C9V3I1</accession>
<dbReference type="EMBL" id="CM004396">
    <property type="protein sequence ID" value="OAY38922.1"/>
    <property type="molecule type" value="Genomic_DNA"/>
</dbReference>
<organism evidence="3 4">
    <name type="scientific">Manihot esculenta</name>
    <name type="common">Cassava</name>
    <name type="synonym">Jatropha manihot</name>
    <dbReference type="NCBI Taxonomy" id="3983"/>
    <lineage>
        <taxon>Eukaryota</taxon>
        <taxon>Viridiplantae</taxon>
        <taxon>Streptophyta</taxon>
        <taxon>Embryophyta</taxon>
        <taxon>Tracheophyta</taxon>
        <taxon>Spermatophyta</taxon>
        <taxon>Magnoliopsida</taxon>
        <taxon>eudicotyledons</taxon>
        <taxon>Gunneridae</taxon>
        <taxon>Pentapetalae</taxon>
        <taxon>rosids</taxon>
        <taxon>fabids</taxon>
        <taxon>Malpighiales</taxon>
        <taxon>Euphorbiaceae</taxon>
        <taxon>Crotonoideae</taxon>
        <taxon>Manihoteae</taxon>
        <taxon>Manihot</taxon>
    </lineage>
</organism>
<dbReference type="Proteomes" id="UP000091857">
    <property type="component" value="Chromosome 10"/>
</dbReference>
<dbReference type="PANTHER" id="PTHR33142">
    <property type="entry name" value="CYCLIN-DEPENDENT PROTEIN KINASE INHIBITOR SMR13"/>
    <property type="match status" value="1"/>
</dbReference>
<keyword evidence="4" id="KW-1185">Reference proteome</keyword>
<gene>
    <name evidence="3" type="ORF">MANES_10G053300v8</name>
</gene>
<keyword evidence="1" id="KW-0649">Protein kinase inhibitor</keyword>
<protein>
    <submittedName>
        <fullName evidence="3">Uncharacterized protein</fullName>
    </submittedName>
</protein>
<dbReference type="Gramene" id="Manes.10G053300.1.v8.1">
    <property type="protein sequence ID" value="Manes.10G053300.1.v8.1.CDS.1"/>
    <property type="gene ID" value="Manes.10G053300.v8.1"/>
</dbReference>
<keyword evidence="2" id="KW-0131">Cell cycle</keyword>
<evidence type="ECO:0000256" key="2">
    <source>
        <dbReference type="ARBA" id="ARBA00023306"/>
    </source>
</evidence>
<dbReference type="OrthoDB" id="662905at2759"/>
<reference evidence="4" key="1">
    <citation type="journal article" date="2016" name="Nat. Biotechnol.">
        <title>Sequencing wild and cultivated cassava and related species reveals extensive interspecific hybridization and genetic diversity.</title>
        <authorList>
            <person name="Bredeson J.V."/>
            <person name="Lyons J.B."/>
            <person name="Prochnik S.E."/>
            <person name="Wu G.A."/>
            <person name="Ha C.M."/>
            <person name="Edsinger-Gonzales E."/>
            <person name="Grimwood J."/>
            <person name="Schmutz J."/>
            <person name="Rabbi I.Y."/>
            <person name="Egesi C."/>
            <person name="Nauluvula P."/>
            <person name="Lebot V."/>
            <person name="Ndunguru J."/>
            <person name="Mkamilo G."/>
            <person name="Bart R.S."/>
            <person name="Setter T.L."/>
            <person name="Gleadow R.M."/>
            <person name="Kulakow P."/>
            <person name="Ferguson M.E."/>
            <person name="Rounsley S."/>
            <person name="Rokhsar D.S."/>
        </authorList>
    </citation>
    <scope>NUCLEOTIDE SEQUENCE [LARGE SCALE GENOMIC DNA]</scope>
    <source>
        <strain evidence="4">cv. AM560-2</strain>
    </source>
</reference>
<evidence type="ECO:0000313" key="4">
    <source>
        <dbReference type="Proteomes" id="UP000091857"/>
    </source>
</evidence>
<proteinExistence type="predicted"/>